<protein>
    <submittedName>
        <fullName evidence="3">Uncharacterized protein</fullName>
    </submittedName>
</protein>
<dbReference type="InterPro" id="IPR036291">
    <property type="entry name" value="NAD(P)-bd_dom_sf"/>
</dbReference>
<dbReference type="Proteomes" id="UP000751190">
    <property type="component" value="Unassembled WGS sequence"/>
</dbReference>
<dbReference type="PRINTS" id="PR00081">
    <property type="entry name" value="GDHRDH"/>
</dbReference>
<evidence type="ECO:0000256" key="1">
    <source>
        <dbReference type="ARBA" id="ARBA00006484"/>
    </source>
</evidence>
<keyword evidence="4" id="KW-1185">Reference proteome</keyword>
<dbReference type="PRINTS" id="PR00080">
    <property type="entry name" value="SDRFAMILY"/>
</dbReference>
<dbReference type="PANTHER" id="PTHR42760">
    <property type="entry name" value="SHORT-CHAIN DEHYDROGENASES/REDUCTASES FAMILY MEMBER"/>
    <property type="match status" value="1"/>
</dbReference>
<name>A0A8J5XTK1_DIALT</name>
<accession>A0A8J5XTK1</accession>
<evidence type="ECO:0000313" key="3">
    <source>
        <dbReference type="EMBL" id="KAG8468676.1"/>
    </source>
</evidence>
<dbReference type="Gene3D" id="3.40.50.720">
    <property type="entry name" value="NAD(P)-binding Rossmann-like Domain"/>
    <property type="match status" value="1"/>
</dbReference>
<dbReference type="PANTHER" id="PTHR42760:SF133">
    <property type="entry name" value="3-OXOACYL-[ACYL-CARRIER-PROTEIN] REDUCTASE"/>
    <property type="match status" value="1"/>
</dbReference>
<proteinExistence type="inferred from homology"/>
<dbReference type="CDD" id="cd05233">
    <property type="entry name" value="SDR_c"/>
    <property type="match status" value="1"/>
</dbReference>
<organism evidence="3 4">
    <name type="scientific">Diacronema lutheri</name>
    <name type="common">Unicellular marine alga</name>
    <name type="synonym">Monochrysis lutheri</name>
    <dbReference type="NCBI Taxonomy" id="2081491"/>
    <lineage>
        <taxon>Eukaryota</taxon>
        <taxon>Haptista</taxon>
        <taxon>Haptophyta</taxon>
        <taxon>Pavlovophyceae</taxon>
        <taxon>Pavlovales</taxon>
        <taxon>Pavlovaceae</taxon>
        <taxon>Diacronema</taxon>
    </lineage>
</organism>
<comment type="caution">
    <text evidence="3">The sequence shown here is derived from an EMBL/GenBank/DDBJ whole genome shotgun (WGS) entry which is preliminary data.</text>
</comment>
<evidence type="ECO:0000256" key="2">
    <source>
        <dbReference type="ARBA" id="ARBA00023002"/>
    </source>
</evidence>
<dbReference type="AlphaFoldDB" id="A0A8J5XTK1"/>
<keyword evidence="2" id="KW-0560">Oxidoreductase</keyword>
<sequence length="247" mass="25814">MAPLRVLVTGAGRGIGQAIARQFVAQGHTVVALDRDFGACDLPAQVARLDFDLRRVDEIRSLVESRVGQVDTLVNNAGVLHCPSPAGLCTDGWLGFTPDQVADILAVNLRAPVALVEALAPQFCARAAAGAPLGGRVVNVGSVSAFTGHPDLWYGVSKAALLNATRSLAALLGRHRVVVNAVAPGPTRSAMYDQLPASRKESLIRSAHTGRPAEPDEVAAAVLWLGSVSPLYVNGATIDVNDGSYLR</sequence>
<dbReference type="OMA" id="VADETIX"/>
<reference evidence="3" key="1">
    <citation type="submission" date="2021-05" db="EMBL/GenBank/DDBJ databases">
        <title>The genome of the haptophyte Pavlova lutheri (Diacronema luteri, Pavlovales) - a model for lipid biosynthesis in eukaryotic algae.</title>
        <authorList>
            <person name="Hulatt C.J."/>
            <person name="Posewitz M.C."/>
        </authorList>
    </citation>
    <scope>NUCLEOTIDE SEQUENCE</scope>
    <source>
        <strain evidence="3">NIVA-4/92</strain>
    </source>
</reference>
<dbReference type="GO" id="GO:0016616">
    <property type="term" value="F:oxidoreductase activity, acting on the CH-OH group of donors, NAD or NADP as acceptor"/>
    <property type="evidence" value="ECO:0007669"/>
    <property type="project" value="TreeGrafter"/>
</dbReference>
<dbReference type="EMBL" id="JAGTXO010000004">
    <property type="protein sequence ID" value="KAG8468676.1"/>
    <property type="molecule type" value="Genomic_DNA"/>
</dbReference>
<dbReference type="SUPFAM" id="SSF51735">
    <property type="entry name" value="NAD(P)-binding Rossmann-fold domains"/>
    <property type="match status" value="1"/>
</dbReference>
<evidence type="ECO:0000313" key="4">
    <source>
        <dbReference type="Proteomes" id="UP000751190"/>
    </source>
</evidence>
<dbReference type="OrthoDB" id="47007at2759"/>
<gene>
    <name evidence="3" type="ORF">KFE25_013759</name>
</gene>
<comment type="similarity">
    <text evidence="1">Belongs to the short-chain dehydrogenases/reductases (SDR) family.</text>
</comment>
<dbReference type="Pfam" id="PF13561">
    <property type="entry name" value="adh_short_C2"/>
    <property type="match status" value="1"/>
</dbReference>
<dbReference type="InterPro" id="IPR002347">
    <property type="entry name" value="SDR_fam"/>
</dbReference>